<comment type="similarity">
    <text evidence="1">Belongs to the sulfotransferase 1 family.</text>
</comment>
<evidence type="ECO:0000259" key="3">
    <source>
        <dbReference type="Pfam" id="PF00685"/>
    </source>
</evidence>
<feature type="domain" description="Sulfotransferase" evidence="3">
    <location>
        <begin position="70"/>
        <end position="251"/>
    </location>
</feature>
<dbReference type="Pfam" id="PF00685">
    <property type="entry name" value="Sulfotransfer_1"/>
    <property type="match status" value="1"/>
</dbReference>
<protein>
    <submittedName>
        <fullName evidence="5">Sulfotransferase 6B1-like</fullName>
    </submittedName>
</protein>
<evidence type="ECO:0000256" key="1">
    <source>
        <dbReference type="ARBA" id="ARBA00005771"/>
    </source>
</evidence>
<evidence type="ECO:0000256" key="2">
    <source>
        <dbReference type="ARBA" id="ARBA00022679"/>
    </source>
</evidence>
<reference evidence="5" key="1">
    <citation type="submission" date="2025-08" db="UniProtKB">
        <authorList>
            <consortium name="RefSeq"/>
        </authorList>
    </citation>
    <scope>IDENTIFICATION</scope>
</reference>
<keyword evidence="4" id="KW-1185">Reference proteome</keyword>
<dbReference type="GeneID" id="118478064"/>
<proteinExistence type="inferred from homology"/>
<dbReference type="InterPro" id="IPR027417">
    <property type="entry name" value="P-loop_NTPase"/>
</dbReference>
<sequence length="322" mass="36722">MSGQDRSQISEERLAQIQNVLGREPEDLISNWTEADEDGRTLTLFKYQDKIYPAFGDIAFGQLKDLTIRDDDVYIVGYPKTGCHWTFEVITMMLQGEAKLSLRNKQQTFVDVVNPTKLATLPSPRVLNSHVHFQDMPRQVVEKKTKMVLTIRNPKDTAASFYNHHRTIARYGYDGPFNKWFPLYLNGRGPTMRDHATVTVPGYKHNSLSRISLDLPREIQRLSEFLGISVTDSLVAGICDVTGIKKMKETFLKAGSKFSVRKGCHWTFEVLLMILQGEAKLSERNKLQTYVDVVNPTMLSTLPSPRVLNSHLLFQDMPKQLS</sequence>
<evidence type="ECO:0000313" key="4">
    <source>
        <dbReference type="Proteomes" id="UP000694888"/>
    </source>
</evidence>
<name>A0ABM1VWV5_APLCA</name>
<dbReference type="InterPro" id="IPR000863">
    <property type="entry name" value="Sulfotransferase_dom"/>
</dbReference>
<accession>A0ABM1VWV5</accession>
<organism evidence="4 5">
    <name type="scientific">Aplysia californica</name>
    <name type="common">California sea hare</name>
    <dbReference type="NCBI Taxonomy" id="6500"/>
    <lineage>
        <taxon>Eukaryota</taxon>
        <taxon>Metazoa</taxon>
        <taxon>Spiralia</taxon>
        <taxon>Lophotrochozoa</taxon>
        <taxon>Mollusca</taxon>
        <taxon>Gastropoda</taxon>
        <taxon>Heterobranchia</taxon>
        <taxon>Euthyneura</taxon>
        <taxon>Tectipleura</taxon>
        <taxon>Aplysiida</taxon>
        <taxon>Aplysioidea</taxon>
        <taxon>Aplysiidae</taxon>
        <taxon>Aplysia</taxon>
    </lineage>
</organism>
<dbReference type="Proteomes" id="UP000694888">
    <property type="component" value="Unplaced"/>
</dbReference>
<gene>
    <name evidence="5" type="primary">LOC118478064</name>
</gene>
<evidence type="ECO:0000313" key="5">
    <source>
        <dbReference type="RefSeq" id="XP_035826897.1"/>
    </source>
</evidence>
<dbReference type="SUPFAM" id="SSF52540">
    <property type="entry name" value="P-loop containing nucleoside triphosphate hydrolases"/>
    <property type="match status" value="1"/>
</dbReference>
<keyword evidence="2" id="KW-0808">Transferase</keyword>
<dbReference type="PANTHER" id="PTHR11783">
    <property type="entry name" value="SULFOTRANSFERASE SULT"/>
    <property type="match status" value="1"/>
</dbReference>
<dbReference type="RefSeq" id="XP_035826897.1">
    <property type="nucleotide sequence ID" value="XM_035971004.1"/>
</dbReference>
<dbReference type="Gene3D" id="3.40.50.300">
    <property type="entry name" value="P-loop containing nucleotide triphosphate hydrolases"/>
    <property type="match status" value="1"/>
</dbReference>